<feature type="active site" description="Nucleophile" evidence="4">
    <location>
        <position position="303"/>
    </location>
</feature>
<gene>
    <name evidence="7" type="ORF">GU243_03285</name>
</gene>
<feature type="signal peptide" evidence="5">
    <location>
        <begin position="1"/>
        <end position="23"/>
    </location>
</feature>
<organism evidence="7 8">
    <name type="scientific">Pseudarthrobacter psychrotolerans</name>
    <dbReference type="NCBI Taxonomy" id="2697569"/>
    <lineage>
        <taxon>Bacteria</taxon>
        <taxon>Bacillati</taxon>
        <taxon>Actinomycetota</taxon>
        <taxon>Actinomycetes</taxon>
        <taxon>Micrococcales</taxon>
        <taxon>Micrococcaceae</taxon>
        <taxon>Pseudarthrobacter</taxon>
    </lineage>
</organism>
<dbReference type="KEGG" id="psey:GU243_03285"/>
<evidence type="ECO:0000256" key="2">
    <source>
        <dbReference type="ARBA" id="ARBA00022801"/>
    </source>
</evidence>
<dbReference type="Pfam" id="PF02156">
    <property type="entry name" value="Glyco_hydro_26"/>
    <property type="match status" value="1"/>
</dbReference>
<dbReference type="GO" id="GO:0016985">
    <property type="term" value="F:mannan endo-1,4-beta-mannosidase activity"/>
    <property type="evidence" value="ECO:0007669"/>
    <property type="project" value="InterPro"/>
</dbReference>
<dbReference type="InterPro" id="IPR022790">
    <property type="entry name" value="GH26_dom"/>
</dbReference>
<dbReference type="PANTHER" id="PTHR40079">
    <property type="entry name" value="MANNAN ENDO-1,4-BETA-MANNOSIDASE E-RELATED"/>
    <property type="match status" value="1"/>
</dbReference>
<dbReference type="PROSITE" id="PS51764">
    <property type="entry name" value="GH26"/>
    <property type="match status" value="1"/>
</dbReference>
<evidence type="ECO:0000256" key="5">
    <source>
        <dbReference type="SAM" id="SignalP"/>
    </source>
</evidence>
<evidence type="ECO:0000256" key="1">
    <source>
        <dbReference type="ARBA" id="ARBA00007754"/>
    </source>
</evidence>
<dbReference type="AlphaFoldDB" id="A0A6P1NQ83"/>
<dbReference type="InterPro" id="IPR000805">
    <property type="entry name" value="Glyco_hydro_26"/>
</dbReference>
<feature type="domain" description="GH26" evidence="6">
    <location>
        <begin position="34"/>
        <end position="373"/>
    </location>
</feature>
<protein>
    <recommendedName>
        <fullName evidence="6">GH26 domain-containing protein</fullName>
    </recommendedName>
</protein>
<feature type="chain" id="PRO_5039423129" description="GH26 domain-containing protein" evidence="5">
    <location>
        <begin position="24"/>
        <end position="392"/>
    </location>
</feature>
<dbReference type="PANTHER" id="PTHR40079:SF4">
    <property type="entry name" value="GH26 DOMAIN-CONTAINING PROTEIN-RELATED"/>
    <property type="match status" value="1"/>
</dbReference>
<proteinExistence type="inferred from homology"/>
<evidence type="ECO:0000313" key="8">
    <source>
        <dbReference type="Proteomes" id="UP000464186"/>
    </source>
</evidence>
<name>A0A6P1NQ83_9MICC</name>
<dbReference type="GO" id="GO:0006080">
    <property type="term" value="P:substituted mannan metabolic process"/>
    <property type="evidence" value="ECO:0007669"/>
    <property type="project" value="InterPro"/>
</dbReference>
<sequence>MPSKQPFAAWAVLALTLSLVSCAPVADRQDSASPSVCVLPEHTKLVPDQGALFGVNLDWGHEQLSDYAQSLGHSPAVAVSFTDFPFTETGRANLDGAAGQVREQGGILLLTLELPAGPASATESAADDLARTLQEINSSGVPVIVRFAHEMNGTWYPWGQQPAAYVAAFRRVADAIHRTAPASATMWAPNYGGGYPFRGGPYEAAPGSEDRKLLDTNADGVLDGNDDPYAPYYPGDDAVDWVGISLYHWGNTYPWGANVIPEPGKFEQQLTGTYNGAGGNDLAVPDFYAVYGEGHNKPVAIPETAALFNTSLPSTEELAIKQAWWGQVFSPDLHARFPKLKMVNWFEWKKQENEVGSRVDWTATGTPAIRTAFTNALPDWLVFGQKANCKTG</sequence>
<dbReference type="EMBL" id="CP047898">
    <property type="protein sequence ID" value="QHK18941.1"/>
    <property type="molecule type" value="Genomic_DNA"/>
</dbReference>
<evidence type="ECO:0000259" key="6">
    <source>
        <dbReference type="PROSITE" id="PS51764"/>
    </source>
</evidence>
<comment type="similarity">
    <text evidence="1 4">Belongs to the glycosyl hydrolase 26 family.</text>
</comment>
<feature type="active site" description="Proton donor" evidence="4">
    <location>
        <position position="150"/>
    </location>
</feature>
<dbReference type="Gene3D" id="3.20.20.80">
    <property type="entry name" value="Glycosidases"/>
    <property type="match status" value="1"/>
</dbReference>
<keyword evidence="5" id="KW-0732">Signal</keyword>
<dbReference type="SUPFAM" id="SSF51445">
    <property type="entry name" value="(Trans)glycosidases"/>
    <property type="match status" value="1"/>
</dbReference>
<dbReference type="Proteomes" id="UP000464186">
    <property type="component" value="Chromosome"/>
</dbReference>
<reference evidence="7 8" key="1">
    <citation type="submission" date="2020-01" db="EMBL/GenBank/DDBJ databases">
        <title>Pseudarthrobacter psychrotolerans sp. nov., isolated from antarctic soil.</title>
        <authorList>
            <person name="Shin Y."/>
            <person name="Park W."/>
        </authorList>
    </citation>
    <scope>NUCLEOTIDE SEQUENCE [LARGE SCALE GENOMIC DNA]</scope>
    <source>
        <strain evidence="7 8">YJ56</strain>
    </source>
</reference>
<keyword evidence="8" id="KW-1185">Reference proteome</keyword>
<dbReference type="InterPro" id="IPR017853">
    <property type="entry name" value="GH"/>
</dbReference>
<keyword evidence="2 4" id="KW-0378">Hydrolase</keyword>
<evidence type="ECO:0000256" key="4">
    <source>
        <dbReference type="PROSITE-ProRule" id="PRU01100"/>
    </source>
</evidence>
<evidence type="ECO:0000256" key="3">
    <source>
        <dbReference type="ARBA" id="ARBA00023295"/>
    </source>
</evidence>
<evidence type="ECO:0000313" key="7">
    <source>
        <dbReference type="EMBL" id="QHK18941.1"/>
    </source>
</evidence>
<dbReference type="PROSITE" id="PS51257">
    <property type="entry name" value="PROKAR_LIPOPROTEIN"/>
    <property type="match status" value="1"/>
</dbReference>
<keyword evidence="3 4" id="KW-0326">Glycosidase</keyword>
<accession>A0A6P1NQ83</accession>